<sequence>MAPKRGRPSRQSTAATAASTTSLQPPNSPSQVTRRLTRSAAHTSTPAVSGESASSTSSSPDDTPSPSPDPEMYRENKTLRGRNVEDLNDVEEKGLLMRRTDSSESEGGMQSRRRRGKEREEGGRLEQIVLDDGGEQEEGGGGLTSRRDKEAFALLVVLCEPFASSLHEKAIQLTGVYFSRSSQTCERFLVVDLERIAQTDIPSYRLQGIPLGLTFGTLPFLLKSHLSYSQLAIFALSTWPYSLKLLWSPIVDAWFVKKWGRRKSWIVPVQGLVGLGMWIIGGRVGGWLEAETIDIKFITGVFGALILAAATQDIAVDGWALTLLSQPNLSYASTAQTIGIGIGNALSFTVFLAFNSVEFSNKYFRSTPLDYPLVSLGGYLRFWAVVFVAVTAWLAFFKTEDPASDNDPDMDVKKVYKVMWSIVRLKNIQSFLLVHLVCKIGFQVNDAVTSLKLLEKGLSKEDLAIAVLIDFPAQMAIGWLAAKWARPVSTPTSGSSKRPLTGPASGEVTGVLKPWLYAFWARLAMAAIAALVVKGFPSGGVGNGYFALVIMTTLLSSLTSTVQFVGICAFHTQIADPLIGGTYMTLLNTVSNLGGTWPKPLILRSVDLLTVATCSIPTSLSGQLSEKLLLGGHKSGPGYGECITEHGKSLCATAGGQCIVQRDGYYIMSILCVSLGAGLLIMFILPTIRRLSSLPMSAWRVKIPN</sequence>
<dbReference type="InterPro" id="IPR036259">
    <property type="entry name" value="MFS_trans_sf"/>
</dbReference>
<evidence type="ECO:0000313" key="8">
    <source>
        <dbReference type="Proteomes" id="UP000322225"/>
    </source>
</evidence>
<dbReference type="SUPFAM" id="SSF103473">
    <property type="entry name" value="MFS general substrate transporter"/>
    <property type="match status" value="1"/>
</dbReference>
<evidence type="ECO:0000256" key="1">
    <source>
        <dbReference type="ARBA" id="ARBA00004141"/>
    </source>
</evidence>
<dbReference type="OrthoDB" id="6415790at2759"/>
<dbReference type="GO" id="GO:0035348">
    <property type="term" value="P:acetyl-CoA transmembrane transport"/>
    <property type="evidence" value="ECO:0007669"/>
    <property type="project" value="InterPro"/>
</dbReference>
<gene>
    <name evidence="7" type="ORF">CI109_100780</name>
</gene>
<evidence type="ECO:0000256" key="5">
    <source>
        <dbReference type="SAM" id="MobiDB-lite"/>
    </source>
</evidence>
<dbReference type="PANTHER" id="PTHR12778">
    <property type="entry name" value="SOLUTE CARRIER FAMILY 33 ACETYL-COA TRANSPORTER -RELATED"/>
    <property type="match status" value="1"/>
</dbReference>
<evidence type="ECO:0000256" key="2">
    <source>
        <dbReference type="ARBA" id="ARBA00022692"/>
    </source>
</evidence>
<feature type="transmembrane region" description="Helical" evidence="6">
    <location>
        <begin position="545"/>
        <end position="566"/>
    </location>
</feature>
<dbReference type="InterPro" id="IPR024371">
    <property type="entry name" value="AcetylCoA_trans_1-like"/>
</dbReference>
<feature type="transmembrane region" description="Helical" evidence="6">
    <location>
        <begin position="378"/>
        <end position="398"/>
    </location>
</feature>
<dbReference type="Proteomes" id="UP000322225">
    <property type="component" value="Chromosome 2"/>
</dbReference>
<accession>A0A5M6BWI2</accession>
<dbReference type="EMBL" id="CP144052">
    <property type="protein sequence ID" value="WWD16354.1"/>
    <property type="molecule type" value="Genomic_DNA"/>
</dbReference>
<feature type="transmembrane region" description="Helical" evidence="6">
    <location>
        <begin position="665"/>
        <end position="685"/>
    </location>
</feature>
<dbReference type="AlphaFoldDB" id="A0A5M6BWI2"/>
<keyword evidence="4 6" id="KW-0472">Membrane</keyword>
<dbReference type="GO" id="GO:0008521">
    <property type="term" value="F:acetyl-CoA transmembrane transporter activity"/>
    <property type="evidence" value="ECO:0007669"/>
    <property type="project" value="InterPro"/>
</dbReference>
<feature type="transmembrane region" description="Helical" evidence="6">
    <location>
        <begin position="297"/>
        <end position="315"/>
    </location>
</feature>
<keyword evidence="8" id="KW-1185">Reference proteome</keyword>
<proteinExistence type="predicted"/>
<keyword evidence="3 6" id="KW-1133">Transmembrane helix</keyword>
<dbReference type="GO" id="GO:0016020">
    <property type="term" value="C:membrane"/>
    <property type="evidence" value="ECO:0007669"/>
    <property type="project" value="UniProtKB-SubCell"/>
</dbReference>
<dbReference type="PANTHER" id="PTHR12778:SF9">
    <property type="entry name" value="ACETYL-COENZYME A TRANSPORTER 1"/>
    <property type="match status" value="1"/>
</dbReference>
<keyword evidence="2 6" id="KW-0812">Transmembrane</keyword>
<feature type="transmembrane region" description="Helical" evidence="6">
    <location>
        <begin position="335"/>
        <end position="357"/>
    </location>
</feature>
<protein>
    <submittedName>
        <fullName evidence="7">Uncharacterized protein</fullName>
    </submittedName>
</protein>
<feature type="compositionally biased region" description="Low complexity" evidence="5">
    <location>
        <begin position="12"/>
        <end position="22"/>
    </location>
</feature>
<dbReference type="KEGG" id="ksn:43590338"/>
<dbReference type="InterPro" id="IPR004752">
    <property type="entry name" value="AmpG_permease/AT-1"/>
</dbReference>
<organism evidence="7 8">
    <name type="scientific">Kwoniella shandongensis</name>
    <dbReference type="NCBI Taxonomy" id="1734106"/>
    <lineage>
        <taxon>Eukaryota</taxon>
        <taxon>Fungi</taxon>
        <taxon>Dikarya</taxon>
        <taxon>Basidiomycota</taxon>
        <taxon>Agaricomycotina</taxon>
        <taxon>Tremellomycetes</taxon>
        <taxon>Tremellales</taxon>
        <taxon>Cryptococcaceae</taxon>
        <taxon>Kwoniella</taxon>
    </lineage>
</organism>
<evidence type="ECO:0000256" key="3">
    <source>
        <dbReference type="ARBA" id="ARBA00022989"/>
    </source>
</evidence>
<feature type="transmembrane region" description="Helical" evidence="6">
    <location>
        <begin position="515"/>
        <end position="533"/>
    </location>
</feature>
<feature type="region of interest" description="Disordered" evidence="5">
    <location>
        <begin position="1"/>
        <end position="144"/>
    </location>
</feature>
<evidence type="ECO:0000313" key="7">
    <source>
        <dbReference type="EMBL" id="WWD16354.1"/>
    </source>
</evidence>
<feature type="compositionally biased region" description="Polar residues" evidence="5">
    <location>
        <begin position="23"/>
        <end position="53"/>
    </location>
</feature>
<evidence type="ECO:0000256" key="6">
    <source>
        <dbReference type="SAM" id="Phobius"/>
    </source>
</evidence>
<dbReference type="GeneID" id="43590338"/>
<evidence type="ECO:0000256" key="4">
    <source>
        <dbReference type="ARBA" id="ARBA00023136"/>
    </source>
</evidence>
<reference evidence="7" key="1">
    <citation type="submission" date="2017-08" db="EMBL/GenBank/DDBJ databases">
        <authorList>
            <person name="Cuomo C."/>
            <person name="Billmyre B."/>
            <person name="Heitman J."/>
        </authorList>
    </citation>
    <scope>NUCLEOTIDE SEQUENCE</scope>
    <source>
        <strain evidence="7">CBS 12478</strain>
    </source>
</reference>
<feature type="transmembrane region" description="Helical" evidence="6">
    <location>
        <begin position="463"/>
        <end position="482"/>
    </location>
</feature>
<feature type="compositionally biased region" description="Basic and acidic residues" evidence="5">
    <location>
        <begin position="71"/>
        <end position="102"/>
    </location>
</feature>
<feature type="transmembrane region" description="Helical" evidence="6">
    <location>
        <begin position="265"/>
        <end position="285"/>
    </location>
</feature>
<dbReference type="Pfam" id="PF13000">
    <property type="entry name" value="Acatn"/>
    <property type="match status" value="2"/>
</dbReference>
<reference evidence="7" key="2">
    <citation type="submission" date="2024-01" db="EMBL/GenBank/DDBJ databases">
        <title>Comparative genomics of Cryptococcus and Kwoniella reveals pathogenesis evolution and contrasting modes of karyotype evolution via chromosome fusion or intercentromeric recombination.</title>
        <authorList>
            <person name="Coelho M.A."/>
            <person name="David-Palma M."/>
            <person name="Shea T."/>
            <person name="Bowers K."/>
            <person name="McGinley-Smith S."/>
            <person name="Mohammad A.W."/>
            <person name="Gnirke A."/>
            <person name="Yurkov A.M."/>
            <person name="Nowrousian M."/>
            <person name="Sun S."/>
            <person name="Cuomo C.A."/>
            <person name="Heitman J."/>
        </authorList>
    </citation>
    <scope>NUCLEOTIDE SEQUENCE</scope>
    <source>
        <strain evidence="7">CBS 12478</strain>
    </source>
</reference>
<dbReference type="RefSeq" id="XP_031859579.1">
    <property type="nucleotide sequence ID" value="XM_032006185.1"/>
</dbReference>
<name>A0A5M6BWI2_9TREE</name>
<comment type="subcellular location">
    <subcellularLocation>
        <location evidence="1">Membrane</location>
        <topology evidence="1">Multi-pass membrane protein</topology>
    </subcellularLocation>
</comment>